<name>A0AAV8VN85_9CUCU</name>
<dbReference type="PANTHER" id="PTHR46609:SF8">
    <property type="entry name" value="YQAJ VIRAL RECOMBINASE DOMAIN-CONTAINING PROTEIN"/>
    <property type="match status" value="1"/>
</dbReference>
<organism evidence="2 3">
    <name type="scientific">Exocentrus adspersus</name>
    <dbReference type="NCBI Taxonomy" id="1586481"/>
    <lineage>
        <taxon>Eukaryota</taxon>
        <taxon>Metazoa</taxon>
        <taxon>Ecdysozoa</taxon>
        <taxon>Arthropoda</taxon>
        <taxon>Hexapoda</taxon>
        <taxon>Insecta</taxon>
        <taxon>Pterygota</taxon>
        <taxon>Neoptera</taxon>
        <taxon>Endopterygota</taxon>
        <taxon>Coleoptera</taxon>
        <taxon>Polyphaga</taxon>
        <taxon>Cucujiformia</taxon>
        <taxon>Chrysomeloidea</taxon>
        <taxon>Cerambycidae</taxon>
        <taxon>Lamiinae</taxon>
        <taxon>Acanthocinini</taxon>
        <taxon>Exocentrus</taxon>
    </lineage>
</organism>
<dbReference type="Proteomes" id="UP001159042">
    <property type="component" value="Unassembled WGS sequence"/>
</dbReference>
<accession>A0AAV8VN85</accession>
<evidence type="ECO:0000313" key="2">
    <source>
        <dbReference type="EMBL" id="KAJ8915296.1"/>
    </source>
</evidence>
<dbReference type="InterPro" id="IPR011604">
    <property type="entry name" value="PDDEXK-like_dom_sf"/>
</dbReference>
<evidence type="ECO:0000313" key="3">
    <source>
        <dbReference type="Proteomes" id="UP001159042"/>
    </source>
</evidence>
<dbReference type="CDD" id="cd22343">
    <property type="entry name" value="PDDEXK_lambda_exonuclease-like"/>
    <property type="match status" value="1"/>
</dbReference>
<dbReference type="InterPro" id="IPR051703">
    <property type="entry name" value="NF-kappa-B_Signaling_Reg"/>
</dbReference>
<dbReference type="InterPro" id="IPR019080">
    <property type="entry name" value="YqaJ_viral_recombinase"/>
</dbReference>
<feature type="domain" description="YqaJ viral recombinase" evidence="1">
    <location>
        <begin position="219"/>
        <end position="363"/>
    </location>
</feature>
<evidence type="ECO:0000259" key="1">
    <source>
        <dbReference type="Pfam" id="PF09588"/>
    </source>
</evidence>
<dbReference type="GO" id="GO:0006281">
    <property type="term" value="P:DNA repair"/>
    <property type="evidence" value="ECO:0007669"/>
    <property type="project" value="UniProtKB-ARBA"/>
</dbReference>
<dbReference type="PANTHER" id="PTHR46609">
    <property type="entry name" value="EXONUCLEASE, PHAGE-TYPE/RECB, C-TERMINAL DOMAIN-CONTAINING PROTEIN"/>
    <property type="match status" value="1"/>
</dbReference>
<protein>
    <recommendedName>
        <fullName evidence="1">YqaJ viral recombinase domain-containing protein</fullName>
    </recommendedName>
</protein>
<dbReference type="AlphaFoldDB" id="A0AAV8VN85"/>
<reference evidence="2 3" key="1">
    <citation type="journal article" date="2023" name="Insect Mol. Biol.">
        <title>Genome sequencing provides insights into the evolution of gene families encoding plant cell wall-degrading enzymes in longhorned beetles.</title>
        <authorList>
            <person name="Shin N.R."/>
            <person name="Okamura Y."/>
            <person name="Kirsch R."/>
            <person name="Pauchet Y."/>
        </authorList>
    </citation>
    <scope>NUCLEOTIDE SEQUENCE [LARGE SCALE GENOMIC DNA]</scope>
    <source>
        <strain evidence="2">EAD_L_NR</strain>
    </source>
</reference>
<sequence>MHRIGLAEDAECRLCMEDDETAEHVLCTCPAADRTRFSILGKVQLMPEDLDKYSPGKIIDFLKGGWNCWAKVNVYELEPISKTDIKCAWATEKLITKENYKPVPVKEMPCFSNKVRKATVTVHKNATFTTFLNNLPNSALSQHNKGRRSFTLESSSGSNNNSHLATALMNNACQSVVMLELSAESITFHSPCCKQLYYELFEQTDTDSCIKTNQHSNLYHKERKYRVTGSRIYELFTYSRENWELKSVKYFWPSNVNNKYTRYGLTFEKEARCEFVARTGMQVHEFGLMISDCNKWLGYSPDGVIYENEQPMALLEIKCIFAGATSTVGEALKTIKYLEYKNGKLCLRKRHKYYGQIQSGMAVLNLNKCFFRFICFI</sequence>
<dbReference type="Pfam" id="PF09588">
    <property type="entry name" value="YqaJ"/>
    <property type="match status" value="1"/>
</dbReference>
<comment type="caution">
    <text evidence="2">The sequence shown here is derived from an EMBL/GenBank/DDBJ whole genome shotgun (WGS) entry which is preliminary data.</text>
</comment>
<dbReference type="EMBL" id="JANEYG010000055">
    <property type="protein sequence ID" value="KAJ8915296.1"/>
    <property type="molecule type" value="Genomic_DNA"/>
</dbReference>
<dbReference type="Gene3D" id="3.90.320.10">
    <property type="match status" value="1"/>
</dbReference>
<keyword evidence="3" id="KW-1185">Reference proteome</keyword>
<proteinExistence type="predicted"/>
<dbReference type="InterPro" id="IPR011335">
    <property type="entry name" value="Restrct_endonuc-II-like"/>
</dbReference>
<gene>
    <name evidence="2" type="ORF">NQ315_014804</name>
</gene>
<dbReference type="SUPFAM" id="SSF52980">
    <property type="entry name" value="Restriction endonuclease-like"/>
    <property type="match status" value="1"/>
</dbReference>